<evidence type="ECO:0000256" key="1">
    <source>
        <dbReference type="ARBA" id="ARBA00001974"/>
    </source>
</evidence>
<dbReference type="PANTHER" id="PTHR43429">
    <property type="entry name" value="PYRIDINE NUCLEOTIDE-DISULFIDE OXIDOREDUCTASE DOMAIN-CONTAINING"/>
    <property type="match status" value="1"/>
</dbReference>
<keyword evidence="3" id="KW-0285">Flavoprotein</keyword>
<accession>A0A0B0EEG5</accession>
<dbReference type="Pfam" id="PF18267">
    <property type="entry name" value="Rubredoxin_C"/>
    <property type="match status" value="1"/>
</dbReference>
<dbReference type="InterPro" id="IPR050260">
    <property type="entry name" value="FAD-bd_OxRdtase"/>
</dbReference>
<comment type="cofactor">
    <cofactor evidence="1">
        <name>FAD</name>
        <dbReference type="ChEBI" id="CHEBI:57692"/>
    </cofactor>
</comment>
<dbReference type="Pfam" id="PF07992">
    <property type="entry name" value="Pyr_redox_2"/>
    <property type="match status" value="1"/>
</dbReference>
<feature type="domain" description="NADH-rubredoxin oxidoreductase C-terminal" evidence="6">
    <location>
        <begin position="327"/>
        <end position="392"/>
    </location>
</feature>
<dbReference type="Gene3D" id="3.30.390.30">
    <property type="match status" value="1"/>
</dbReference>
<evidence type="ECO:0000259" key="6">
    <source>
        <dbReference type="Pfam" id="PF18267"/>
    </source>
</evidence>
<dbReference type="InterPro" id="IPR041575">
    <property type="entry name" value="Rubredoxin_C"/>
</dbReference>
<evidence type="ECO:0000259" key="5">
    <source>
        <dbReference type="Pfam" id="PF07992"/>
    </source>
</evidence>
<dbReference type="InterPro" id="IPR023753">
    <property type="entry name" value="FAD/NAD-binding_dom"/>
</dbReference>
<keyword evidence="4" id="KW-0274">FAD</keyword>
<dbReference type="GO" id="GO:0016491">
    <property type="term" value="F:oxidoreductase activity"/>
    <property type="evidence" value="ECO:0007669"/>
    <property type="project" value="InterPro"/>
</dbReference>
<dbReference type="Proteomes" id="UP000030652">
    <property type="component" value="Unassembled WGS sequence"/>
</dbReference>
<comment type="similarity">
    <text evidence="2">Belongs to the FAD-dependent oxidoreductase family.</text>
</comment>
<protein>
    <submittedName>
        <fullName evidence="7">FAD-dependent pyridine nucleotide-disulfide oxidoreductase</fullName>
    </submittedName>
</protein>
<gene>
    <name evidence="7" type="ORF">SCABRO_03301</name>
</gene>
<comment type="caution">
    <text evidence="7">The sequence shown here is derived from an EMBL/GenBank/DDBJ whole genome shotgun (WGS) entry which is preliminary data.</text>
</comment>
<dbReference type="eggNOG" id="COG1251">
    <property type="taxonomic scope" value="Bacteria"/>
</dbReference>
<reference evidence="7 8" key="1">
    <citation type="submission" date="2014-10" db="EMBL/GenBank/DDBJ databases">
        <title>Draft genome of anammox bacterium scalindua brodae, obtained using differential coverage binning of sequence data from two enrichment reactors.</title>
        <authorList>
            <person name="Speth D.R."/>
            <person name="Russ L."/>
            <person name="Kartal B."/>
            <person name="Op den Camp H.J."/>
            <person name="Dutilh B.E."/>
            <person name="Jetten M.S."/>
        </authorList>
    </citation>
    <scope>NUCLEOTIDE SEQUENCE [LARGE SCALE GENOMIC DNA]</scope>
    <source>
        <strain evidence="7">RU1</strain>
    </source>
</reference>
<evidence type="ECO:0000256" key="2">
    <source>
        <dbReference type="ARBA" id="ARBA00006442"/>
    </source>
</evidence>
<evidence type="ECO:0000256" key="4">
    <source>
        <dbReference type="ARBA" id="ARBA00022827"/>
    </source>
</evidence>
<evidence type="ECO:0000313" key="7">
    <source>
        <dbReference type="EMBL" id="KHE90999.1"/>
    </source>
</evidence>
<evidence type="ECO:0000256" key="3">
    <source>
        <dbReference type="ARBA" id="ARBA00022630"/>
    </source>
</evidence>
<dbReference type="SUPFAM" id="SSF51905">
    <property type="entry name" value="FAD/NAD(P)-binding domain"/>
    <property type="match status" value="2"/>
</dbReference>
<dbReference type="AlphaFoldDB" id="A0A0B0EEG5"/>
<organism evidence="7 8">
    <name type="scientific">Candidatus Scalindua brodae</name>
    <dbReference type="NCBI Taxonomy" id="237368"/>
    <lineage>
        <taxon>Bacteria</taxon>
        <taxon>Pseudomonadati</taxon>
        <taxon>Planctomycetota</taxon>
        <taxon>Candidatus Brocadiia</taxon>
        <taxon>Candidatus Brocadiales</taxon>
        <taxon>Candidatus Scalinduaceae</taxon>
        <taxon>Candidatus Scalindua</taxon>
    </lineage>
</organism>
<dbReference type="EMBL" id="JRYO01000225">
    <property type="protein sequence ID" value="KHE90999.1"/>
    <property type="molecule type" value="Genomic_DNA"/>
</dbReference>
<sequence length="457" mass="50436">MAEHVIIGNGVAGIKAAETIRKHDPDGKITMIGDEAYAFYYRPQLPEFVAGKIEEDRLWGKKKDFYEKNNITSHLGKTVTGIKPDTNEVILKDNTAINYDSLLIATGGSIKRRNYPGSDLNGGIVQLKTIDDAKNIKEKVKSAKSAVVVGEDFLTLSLTEALHSSGLKVTYLLRGDRLWPEIMDKDASDILLLRLKGKGITIKQETDIKEVYVKNKLIHGIITTDDELIDCQILGIVDKLQPSIGFLNESGVNTDNGVLVNNKMLTNFDNIYAAGDVAQLPADLDSDIPEINVRWLKAWKQGQVAGSNMAGNDAEYDDIASISATQICGIDIVSIGVSNPLNGDYKIMRGDYPHPEIDVYKKLVLKNDRVVGALFIGNVQEAREVTKVIKNRTNYSEIDKKLLKQMFDLNSRFGTFHGFLCPVCKLELPIPPDAKVGDKITCPACGIELNVTEKMLK</sequence>
<proteinExistence type="inferred from homology"/>
<dbReference type="PRINTS" id="PR00411">
    <property type="entry name" value="PNDRDTASEI"/>
</dbReference>
<feature type="domain" description="FAD/NAD(P)-binding" evidence="5">
    <location>
        <begin position="4"/>
        <end position="285"/>
    </location>
</feature>
<dbReference type="Gene3D" id="2.20.28.160">
    <property type="match status" value="1"/>
</dbReference>
<name>A0A0B0EEG5_9BACT</name>
<dbReference type="InterPro" id="IPR016156">
    <property type="entry name" value="FAD/NAD-linked_Rdtase_dimer_sf"/>
</dbReference>
<dbReference type="InterPro" id="IPR036188">
    <property type="entry name" value="FAD/NAD-bd_sf"/>
</dbReference>
<evidence type="ECO:0000313" key="8">
    <source>
        <dbReference type="Proteomes" id="UP000030652"/>
    </source>
</evidence>
<dbReference type="PANTHER" id="PTHR43429:SF3">
    <property type="entry name" value="NITRITE REDUCTASE [NAD(P)H]"/>
    <property type="match status" value="1"/>
</dbReference>
<dbReference type="PRINTS" id="PR00368">
    <property type="entry name" value="FADPNR"/>
</dbReference>
<dbReference type="Gene3D" id="3.50.50.60">
    <property type="entry name" value="FAD/NAD(P)-binding domain"/>
    <property type="match status" value="2"/>
</dbReference>